<dbReference type="Pfam" id="PF00126">
    <property type="entry name" value="HTH_1"/>
    <property type="match status" value="1"/>
</dbReference>
<comment type="caution">
    <text evidence="6">The sequence shown here is derived from an EMBL/GenBank/DDBJ whole genome shotgun (WGS) entry which is preliminary data.</text>
</comment>
<keyword evidence="2" id="KW-0805">Transcription regulation</keyword>
<gene>
    <name evidence="6" type="ORF">E1293_00520</name>
</gene>
<dbReference type="GO" id="GO:0003700">
    <property type="term" value="F:DNA-binding transcription factor activity"/>
    <property type="evidence" value="ECO:0007669"/>
    <property type="project" value="InterPro"/>
</dbReference>
<evidence type="ECO:0000313" key="6">
    <source>
        <dbReference type="EMBL" id="TDD92984.1"/>
    </source>
</evidence>
<dbReference type="GO" id="GO:0032993">
    <property type="term" value="C:protein-DNA complex"/>
    <property type="evidence" value="ECO:0007669"/>
    <property type="project" value="TreeGrafter"/>
</dbReference>
<feature type="domain" description="HTH lysR-type" evidence="5">
    <location>
        <begin position="2"/>
        <end position="59"/>
    </location>
</feature>
<dbReference type="InterPro" id="IPR036388">
    <property type="entry name" value="WH-like_DNA-bd_sf"/>
</dbReference>
<dbReference type="FunFam" id="1.10.10.10:FF:000001">
    <property type="entry name" value="LysR family transcriptional regulator"/>
    <property type="match status" value="1"/>
</dbReference>
<evidence type="ECO:0000256" key="1">
    <source>
        <dbReference type="ARBA" id="ARBA00009437"/>
    </source>
</evidence>
<dbReference type="SUPFAM" id="SSF53850">
    <property type="entry name" value="Periplasmic binding protein-like II"/>
    <property type="match status" value="1"/>
</dbReference>
<dbReference type="PRINTS" id="PR00039">
    <property type="entry name" value="HTHLYSR"/>
</dbReference>
<dbReference type="EMBL" id="SMKY01000001">
    <property type="protein sequence ID" value="TDD92984.1"/>
    <property type="molecule type" value="Genomic_DNA"/>
</dbReference>
<dbReference type="InterPro" id="IPR005119">
    <property type="entry name" value="LysR_subst-bd"/>
</dbReference>
<name>A0A4R5C7H5_9ACTN</name>
<dbReference type="CDD" id="cd05466">
    <property type="entry name" value="PBP2_LTTR_substrate"/>
    <property type="match status" value="1"/>
</dbReference>
<accession>A0A4R5C7H5</accession>
<sequence length="303" mass="32050">MLSLRQLEYLVTVVDEGSFTRAAEALHVTQPALSHQIRALERAAGAPLLERLPRAVGLTPAGRAMLPHARAALADAARAESAVRQAAGLAAGELRLATVYSVSIGVLPATLRTWSRRYPGIDVRLFEHRHAGELAEAMTAGQADLAIGPPPSGWTGPVHRLGTEEFVVAVPADDPLAVQGAAKVEFGTLRDRRWVRYGPDNGLAAILDRACLDAGFRPKTAVRTEQTASAPTLAAAGLGPALFPANLVPDGYEGHVLRPEPAITRVLAAYARTRLDELSSAFLTVLVENASGLLAHKADGGRR</sequence>
<evidence type="ECO:0000259" key="5">
    <source>
        <dbReference type="PROSITE" id="PS50931"/>
    </source>
</evidence>
<keyword evidence="7" id="KW-1185">Reference proteome</keyword>
<keyword evidence="4" id="KW-0804">Transcription</keyword>
<evidence type="ECO:0000313" key="7">
    <source>
        <dbReference type="Proteomes" id="UP000295578"/>
    </source>
</evidence>
<dbReference type="Gene3D" id="3.40.190.10">
    <property type="entry name" value="Periplasmic binding protein-like II"/>
    <property type="match status" value="2"/>
</dbReference>
<organism evidence="6 7">
    <name type="scientific">Actinomadura darangshiensis</name>
    <dbReference type="NCBI Taxonomy" id="705336"/>
    <lineage>
        <taxon>Bacteria</taxon>
        <taxon>Bacillati</taxon>
        <taxon>Actinomycetota</taxon>
        <taxon>Actinomycetes</taxon>
        <taxon>Streptosporangiales</taxon>
        <taxon>Thermomonosporaceae</taxon>
        <taxon>Actinomadura</taxon>
    </lineage>
</organism>
<dbReference type="PANTHER" id="PTHR30346:SF29">
    <property type="entry name" value="LYSR SUBSTRATE-BINDING"/>
    <property type="match status" value="1"/>
</dbReference>
<dbReference type="PANTHER" id="PTHR30346">
    <property type="entry name" value="TRANSCRIPTIONAL DUAL REGULATOR HCAR-RELATED"/>
    <property type="match status" value="1"/>
</dbReference>
<dbReference type="GO" id="GO:0003677">
    <property type="term" value="F:DNA binding"/>
    <property type="evidence" value="ECO:0007669"/>
    <property type="project" value="UniProtKB-KW"/>
</dbReference>
<dbReference type="PROSITE" id="PS50931">
    <property type="entry name" value="HTH_LYSR"/>
    <property type="match status" value="1"/>
</dbReference>
<comment type="similarity">
    <text evidence="1">Belongs to the LysR transcriptional regulatory family.</text>
</comment>
<dbReference type="OrthoDB" id="3181812at2"/>
<dbReference type="InterPro" id="IPR036390">
    <property type="entry name" value="WH_DNA-bd_sf"/>
</dbReference>
<dbReference type="AlphaFoldDB" id="A0A4R5C7H5"/>
<protein>
    <submittedName>
        <fullName evidence="6">LysR family transcriptional regulator</fullName>
    </submittedName>
</protein>
<dbReference type="Proteomes" id="UP000295578">
    <property type="component" value="Unassembled WGS sequence"/>
</dbReference>
<dbReference type="Gene3D" id="1.10.10.10">
    <property type="entry name" value="Winged helix-like DNA-binding domain superfamily/Winged helix DNA-binding domain"/>
    <property type="match status" value="1"/>
</dbReference>
<evidence type="ECO:0000256" key="2">
    <source>
        <dbReference type="ARBA" id="ARBA00023015"/>
    </source>
</evidence>
<reference evidence="6 7" key="1">
    <citation type="submission" date="2019-03" db="EMBL/GenBank/DDBJ databases">
        <title>Draft genome sequences of novel Actinobacteria.</title>
        <authorList>
            <person name="Sahin N."/>
            <person name="Ay H."/>
            <person name="Saygin H."/>
        </authorList>
    </citation>
    <scope>NUCLEOTIDE SEQUENCE [LARGE SCALE GENOMIC DNA]</scope>
    <source>
        <strain evidence="6 7">DSM 45941</strain>
    </source>
</reference>
<dbReference type="RefSeq" id="WP_132192560.1">
    <property type="nucleotide sequence ID" value="NZ_SMKY01000001.1"/>
</dbReference>
<keyword evidence="3" id="KW-0238">DNA-binding</keyword>
<proteinExistence type="inferred from homology"/>
<dbReference type="SUPFAM" id="SSF46785">
    <property type="entry name" value="Winged helix' DNA-binding domain"/>
    <property type="match status" value="1"/>
</dbReference>
<evidence type="ECO:0000256" key="3">
    <source>
        <dbReference type="ARBA" id="ARBA00023125"/>
    </source>
</evidence>
<dbReference type="Pfam" id="PF03466">
    <property type="entry name" value="LysR_substrate"/>
    <property type="match status" value="1"/>
</dbReference>
<evidence type="ECO:0000256" key="4">
    <source>
        <dbReference type="ARBA" id="ARBA00023163"/>
    </source>
</evidence>
<dbReference type="InterPro" id="IPR000847">
    <property type="entry name" value="LysR_HTH_N"/>
</dbReference>